<dbReference type="AlphaFoldDB" id="A0AAP0PP26"/>
<evidence type="ECO:0000313" key="2">
    <source>
        <dbReference type="Proteomes" id="UP001420932"/>
    </source>
</evidence>
<comment type="caution">
    <text evidence="1">The sequence shown here is derived from an EMBL/GenBank/DDBJ whole genome shotgun (WGS) entry which is preliminary data.</text>
</comment>
<sequence length="51" mass="5547">MKSRLGARQGTVPWHRHGQALADSFGTSKAALWHEQGRALADFFGTSKAAH</sequence>
<evidence type="ECO:0000313" key="1">
    <source>
        <dbReference type="EMBL" id="KAK9151162.1"/>
    </source>
</evidence>
<accession>A0AAP0PP26</accession>
<gene>
    <name evidence="1" type="ORF">Syun_009471</name>
</gene>
<organism evidence="1 2">
    <name type="scientific">Stephania yunnanensis</name>
    <dbReference type="NCBI Taxonomy" id="152371"/>
    <lineage>
        <taxon>Eukaryota</taxon>
        <taxon>Viridiplantae</taxon>
        <taxon>Streptophyta</taxon>
        <taxon>Embryophyta</taxon>
        <taxon>Tracheophyta</taxon>
        <taxon>Spermatophyta</taxon>
        <taxon>Magnoliopsida</taxon>
        <taxon>Ranunculales</taxon>
        <taxon>Menispermaceae</taxon>
        <taxon>Menispermoideae</taxon>
        <taxon>Cissampelideae</taxon>
        <taxon>Stephania</taxon>
    </lineage>
</organism>
<name>A0AAP0PP26_9MAGN</name>
<protein>
    <submittedName>
        <fullName evidence="1">Uncharacterized protein</fullName>
    </submittedName>
</protein>
<dbReference type="Proteomes" id="UP001420932">
    <property type="component" value="Unassembled WGS sequence"/>
</dbReference>
<proteinExistence type="predicted"/>
<keyword evidence="2" id="KW-1185">Reference proteome</keyword>
<reference evidence="1 2" key="1">
    <citation type="submission" date="2024-01" db="EMBL/GenBank/DDBJ databases">
        <title>Genome assemblies of Stephania.</title>
        <authorList>
            <person name="Yang L."/>
        </authorList>
    </citation>
    <scope>NUCLEOTIDE SEQUENCE [LARGE SCALE GENOMIC DNA]</scope>
    <source>
        <strain evidence="1">YNDBR</strain>
        <tissue evidence="1">Leaf</tissue>
    </source>
</reference>
<dbReference type="EMBL" id="JBBNAF010000004">
    <property type="protein sequence ID" value="KAK9151162.1"/>
    <property type="molecule type" value="Genomic_DNA"/>
</dbReference>